<feature type="domain" description="NIDO" evidence="8">
    <location>
        <begin position="1226"/>
        <end position="1379"/>
    </location>
</feature>
<feature type="compositionally biased region" description="Polar residues" evidence="6">
    <location>
        <begin position="812"/>
        <end position="821"/>
    </location>
</feature>
<dbReference type="InterPro" id="IPR056619">
    <property type="entry name" value="C8-3_MUC4"/>
</dbReference>
<feature type="compositionally biased region" description="Polar residues" evidence="6">
    <location>
        <begin position="1015"/>
        <end position="1029"/>
    </location>
</feature>
<evidence type="ECO:0008006" key="12">
    <source>
        <dbReference type="Google" id="ProtNLM"/>
    </source>
</evidence>
<keyword evidence="4" id="KW-0472">Membrane</keyword>
<feature type="region of interest" description="Disordered" evidence="6">
    <location>
        <begin position="208"/>
        <end position="227"/>
    </location>
</feature>
<feature type="compositionally biased region" description="Low complexity" evidence="6">
    <location>
        <begin position="530"/>
        <end position="543"/>
    </location>
</feature>
<dbReference type="InterPro" id="IPR051495">
    <property type="entry name" value="Epithelial_Barrier/Signaling"/>
</dbReference>
<name>U3IT94_ANAPP</name>
<dbReference type="Pfam" id="PF06119">
    <property type="entry name" value="NIDO"/>
    <property type="match status" value="1"/>
</dbReference>
<feature type="compositionally biased region" description="Low complexity" evidence="6">
    <location>
        <begin position="828"/>
        <end position="858"/>
    </location>
</feature>
<feature type="region of interest" description="Disordered" evidence="6">
    <location>
        <begin position="107"/>
        <end position="188"/>
    </location>
</feature>
<dbReference type="InterPro" id="IPR001846">
    <property type="entry name" value="VWF_type-D"/>
</dbReference>
<dbReference type="GO" id="GO:0005176">
    <property type="term" value="F:ErbB-2 class receptor binding"/>
    <property type="evidence" value="ECO:0007669"/>
    <property type="project" value="TreeGrafter"/>
</dbReference>
<keyword evidence="2" id="KW-0812">Transmembrane</keyword>
<feature type="compositionally biased region" description="Polar residues" evidence="6">
    <location>
        <begin position="288"/>
        <end position="301"/>
    </location>
</feature>
<feature type="domain" description="AMOP" evidence="7">
    <location>
        <begin position="1380"/>
        <end position="1491"/>
    </location>
</feature>
<dbReference type="PROSITE" id="PS51220">
    <property type="entry name" value="NIDO"/>
    <property type="match status" value="1"/>
</dbReference>
<feature type="region of interest" description="Disordered" evidence="6">
    <location>
        <begin position="672"/>
        <end position="929"/>
    </location>
</feature>
<keyword evidence="11" id="KW-1185">Reference proteome</keyword>
<feature type="compositionally biased region" description="Low complexity" evidence="6">
    <location>
        <begin position="400"/>
        <end position="410"/>
    </location>
</feature>
<dbReference type="HOGENOM" id="CLU_001484_0_0_1"/>
<dbReference type="OMA" id="ATHFFPM"/>
<accession>U3IT94</accession>
<evidence type="ECO:0000259" key="7">
    <source>
        <dbReference type="PROSITE" id="PS50856"/>
    </source>
</evidence>
<feature type="region of interest" description="Disordered" evidence="6">
    <location>
        <begin position="973"/>
        <end position="1045"/>
    </location>
</feature>
<dbReference type="PROSITE" id="PS00022">
    <property type="entry name" value="EGF_1"/>
    <property type="match status" value="1"/>
</dbReference>
<reference evidence="10 11" key="1">
    <citation type="submission" date="2017-10" db="EMBL/GenBank/DDBJ databases">
        <title>A new Pekin duck reference genome.</title>
        <authorList>
            <person name="Hou Z.-C."/>
            <person name="Zhou Z.-K."/>
            <person name="Zhu F."/>
            <person name="Hou S.-S."/>
        </authorList>
    </citation>
    <scope>NUCLEOTIDE SEQUENCE [LARGE SCALE GENOMIC DNA]</scope>
</reference>
<protein>
    <recommendedName>
        <fullName evidence="12">Mucin-4</fullName>
    </recommendedName>
</protein>
<reference evidence="10" key="3">
    <citation type="submission" date="2025-09" db="UniProtKB">
        <authorList>
            <consortium name="Ensembl"/>
        </authorList>
    </citation>
    <scope>IDENTIFICATION</scope>
</reference>
<dbReference type="SMART" id="SM00723">
    <property type="entry name" value="AMOP"/>
    <property type="match status" value="1"/>
</dbReference>
<dbReference type="GO" id="GO:0016020">
    <property type="term" value="C:membrane"/>
    <property type="evidence" value="ECO:0007669"/>
    <property type="project" value="UniProtKB-SubCell"/>
</dbReference>
<keyword evidence="5" id="KW-1015">Disulfide bond</keyword>
<dbReference type="PROSITE" id="PS50856">
    <property type="entry name" value="AMOP"/>
    <property type="match status" value="1"/>
</dbReference>
<organism evidence="10 11">
    <name type="scientific">Anas platyrhynchos platyrhynchos</name>
    <name type="common">Northern mallard</name>
    <dbReference type="NCBI Taxonomy" id="8840"/>
    <lineage>
        <taxon>Eukaryota</taxon>
        <taxon>Metazoa</taxon>
        <taxon>Chordata</taxon>
        <taxon>Craniata</taxon>
        <taxon>Vertebrata</taxon>
        <taxon>Euteleostomi</taxon>
        <taxon>Archelosauria</taxon>
        <taxon>Archosauria</taxon>
        <taxon>Dinosauria</taxon>
        <taxon>Saurischia</taxon>
        <taxon>Theropoda</taxon>
        <taxon>Coelurosauria</taxon>
        <taxon>Aves</taxon>
        <taxon>Neognathae</taxon>
        <taxon>Galloanserae</taxon>
        <taxon>Anseriformes</taxon>
        <taxon>Anatidae</taxon>
        <taxon>Anatinae</taxon>
        <taxon>Anas</taxon>
    </lineage>
</organism>
<feature type="domain" description="VWFD" evidence="9">
    <location>
        <begin position="1503"/>
        <end position="1701"/>
    </location>
</feature>
<feature type="region of interest" description="Disordered" evidence="6">
    <location>
        <begin position="235"/>
        <end position="301"/>
    </location>
</feature>
<evidence type="ECO:0000313" key="11">
    <source>
        <dbReference type="Proteomes" id="UP000016666"/>
    </source>
</evidence>
<evidence type="ECO:0000259" key="9">
    <source>
        <dbReference type="PROSITE" id="PS51233"/>
    </source>
</evidence>
<evidence type="ECO:0000313" key="10">
    <source>
        <dbReference type="Ensembl" id="ENSAPLP00000010467.2"/>
    </source>
</evidence>
<dbReference type="Ensembl" id="ENSAPLT00000011181.2">
    <property type="protein sequence ID" value="ENSAPLP00000010467.2"/>
    <property type="gene ID" value="ENSAPLG00000010743.2"/>
</dbReference>
<keyword evidence="3" id="KW-1133">Transmembrane helix</keyword>
<evidence type="ECO:0000256" key="4">
    <source>
        <dbReference type="ARBA" id="ARBA00023136"/>
    </source>
</evidence>
<dbReference type="PANTHER" id="PTHR13802:SF52">
    <property type="entry name" value="MUCIN-4"/>
    <property type="match status" value="1"/>
</dbReference>
<feature type="region of interest" description="Disordered" evidence="6">
    <location>
        <begin position="582"/>
        <end position="639"/>
    </location>
</feature>
<evidence type="ECO:0000259" key="8">
    <source>
        <dbReference type="PROSITE" id="PS51220"/>
    </source>
</evidence>
<evidence type="ECO:0000256" key="3">
    <source>
        <dbReference type="ARBA" id="ARBA00022989"/>
    </source>
</evidence>
<comment type="subcellular location">
    <subcellularLocation>
        <location evidence="1">Membrane</location>
    </subcellularLocation>
</comment>
<dbReference type="Proteomes" id="UP000016666">
    <property type="component" value="Chromosome 9"/>
</dbReference>
<feature type="compositionally biased region" description="Low complexity" evidence="6">
    <location>
        <begin position="235"/>
        <end position="246"/>
    </location>
</feature>
<feature type="compositionally biased region" description="Low complexity" evidence="6">
    <location>
        <begin position="973"/>
        <end position="1010"/>
    </location>
</feature>
<sequence>MGQAVGSARWSHERWHPAVPKPTPVSKCAVLVQGVHAPLVFGSDGDLHKGKARAPRVRLALRPRCRGCSWWHGDTFLKQPGTVGRRGGNHDAALGWLTHPTLTHLHTLPGAAGAEPGSISRGADSAELPPDVSPTVATLGMCQVSPSSAASPPEQPSVPGDRSGNTTRSGSPPAGDLVPALQSTTRTPLGAGRSALSLLAGDVVAAGQVPTSPSKEQEEPSSTAALSGGLAARDIPQAGAGFSSPSPGGPPPSVPPAGHTVALSAAGPATATLSPAPPVPTEKGTGETVPSGSSTAPEQTLEVSRGLENIAGEPIPGTTVPAEQGTVPMALTGHVPAPGGALSPPVPLVLAAQPELGTKAPSSATTEASDARELAQPYGAVTAEGTLGTAWSTVPPPAAPSTGTSPPAISESPAEQHATTVLLSQKATPELDTATSPPATAASVSLASPGDTIHSVEPPAALGGPVTDPTAPAATRDPLQTATEGSRTPPPAVPPGASSAASTFPPATAGVSEAAEPGTPAPGTAGAGLLGSNPATRPRATTPAPGPPAMALDVTATEHVPTVPFPAPGKAELVAAAALHTETTPRDTGQVPSTAPAVSLPGGGLSPELSSPVPRIPVAQVDGDRSPPASPSVATSLSLVDGAKTTPSLQEYGTGTPPAALISKTPISAAELGTASPASGDTTTMAWDGSSSATPAAPGVPRTLSTPGVPRAGIPQDSSATAGMAEGVSPSSSPPEVASGTSPMSPATLLPALGVPTAHSDGSTTGRAVGTDPSGTAPSHGIVTTGPSPEPPTPGSDIPKTEPPTSFPLLPSQGSLSSTPYESPAGDAPTATPSSGSTSVGTTPSVSPSSRASSAAQPGTATQEQSYSTAQPAVRTDTSLGTSGDGAVGLPPTLPTPVAGGAEPGTIRATAVSPYAPGSQNPVAGAGTVSPTAPGLVTAPSPVLGHSTVEPDVNVSPPVLGDTTLVVVASSVTPSTSATSPAAGITTASPSTVTAPSSTTSSSTSAPYSPRGTPGTPTEATSSTRSPSVTHDVPTTLGRVTSHDASPAFAAVPSVARGTPPAATITQDQIGLKIVTASGRAGAPTGKGSLEGLAPRPSFLKSSIIPKIASQGTRACLSWLRESRGRSCSFLTFSINLLPAPGPAVSLYPFGTEGGDRECVQRAVDFNSPLFKPEIGFPFGKALRDSLYFTDNGQIIFPPTDNVVPSNPNPPAQGFSGHEALPMVAVFWEDADFSRGIGTTWYQEYLTLGSTRDPLVRDVEAKIEKYLKIPYTARWTLKVTWEKAPAYPSQQDDTSTYQAVLSTDGNQSFALLLYQDGAMRWDYAGLAAGNVLIGFSSGDGYARNNELTQKPPAVRYRPDQHRSPGTDVRGLWLYRLDTRGRVNYRLRCLAWLEAQPAPTTWSTELPPCPCSRPQAELDPRYHPADSTVRVLRTASPSRAGAGVRCVYRGTSLLEGWQERAWRPPTRELEAFEWCCRRVGKPRFCSRFAEKRPRTGCEGYLPPTPASAFGDPHITTLDGLTYTFNGLGDFVLLLAGDARSSFMLQGRTARTGTAQATNFVAFAAQYISSTTTTVEWTLGSQGDIQVLLNNQTIQFAYSQGERDVTLNIHPGVMLVNSSSITATFDGTVSISISASAGLLSVVCSLPDRYRNTTKGLLGVWDNNPADDFQMPNGTSIPVNSSEEEIFSYGMTWAVGERSLFAQPLAAPENFTPIFLSRLRQNESQYQQAASQCRGSKECIYDMLSTGDVTLGLATQNTFPPVIVGDPSLTAFRMQRVTRQYRAEGDVTLTVCPSPSPTENGTLTWEPRGTAPFSVTLQAVGSQHLAALLQLSFTLCSCRTSRECDYNDTATVNSSSLQLAACRCEDGFSGPFCQHPPDPCAQGCFPGVGCDPLTGCGPCPPGLTG</sequence>
<feature type="compositionally biased region" description="Low complexity" evidence="6">
    <location>
        <begin position="495"/>
        <end position="524"/>
    </location>
</feature>
<dbReference type="Pfam" id="PF23263">
    <property type="entry name" value="C8-3_MUC4"/>
    <property type="match status" value="1"/>
</dbReference>
<feature type="compositionally biased region" description="Polar residues" evidence="6">
    <location>
        <begin position="859"/>
        <end position="882"/>
    </location>
</feature>
<dbReference type="PANTHER" id="PTHR13802">
    <property type="entry name" value="MUCIN 4-RELATED"/>
    <property type="match status" value="1"/>
</dbReference>
<feature type="compositionally biased region" description="Polar residues" evidence="6">
    <location>
        <begin position="417"/>
        <end position="427"/>
    </location>
</feature>
<evidence type="ECO:0000256" key="1">
    <source>
        <dbReference type="ARBA" id="ARBA00004370"/>
    </source>
</evidence>
<reference evidence="10" key="2">
    <citation type="submission" date="2025-08" db="UniProtKB">
        <authorList>
            <consortium name="Ensembl"/>
        </authorList>
    </citation>
    <scope>IDENTIFICATION</scope>
</reference>
<evidence type="ECO:0000256" key="6">
    <source>
        <dbReference type="SAM" id="MobiDB-lite"/>
    </source>
</evidence>
<dbReference type="InterPro" id="IPR003886">
    <property type="entry name" value="NIDO_dom"/>
</dbReference>
<dbReference type="SMART" id="SM00216">
    <property type="entry name" value="VWD"/>
    <property type="match status" value="1"/>
</dbReference>
<evidence type="ECO:0000256" key="5">
    <source>
        <dbReference type="ARBA" id="ARBA00023157"/>
    </source>
</evidence>
<feature type="compositionally biased region" description="Low complexity" evidence="6">
    <location>
        <begin position="433"/>
        <end position="449"/>
    </location>
</feature>
<dbReference type="InterPro" id="IPR005533">
    <property type="entry name" value="AMOP_dom"/>
</dbReference>
<proteinExistence type="predicted"/>
<feature type="region of interest" description="Disordered" evidence="6">
    <location>
        <begin position="388"/>
        <end position="550"/>
    </location>
</feature>
<dbReference type="GeneTree" id="ENSGT00730000110943"/>
<feature type="compositionally biased region" description="Low complexity" evidence="6">
    <location>
        <begin position="725"/>
        <end position="740"/>
    </location>
</feature>
<dbReference type="SMART" id="SM00539">
    <property type="entry name" value="NIDO"/>
    <property type="match status" value="1"/>
</dbReference>
<feature type="compositionally biased region" description="Polar residues" evidence="6">
    <location>
        <begin position="676"/>
        <end position="694"/>
    </location>
</feature>
<dbReference type="PROSITE" id="PS51233">
    <property type="entry name" value="VWFD"/>
    <property type="match status" value="1"/>
</dbReference>
<dbReference type="Pfam" id="PF00094">
    <property type="entry name" value="VWD"/>
    <property type="match status" value="1"/>
</dbReference>
<dbReference type="PROSITE" id="PS01186">
    <property type="entry name" value="EGF_2"/>
    <property type="match status" value="1"/>
</dbReference>
<dbReference type="GO" id="GO:0007160">
    <property type="term" value="P:cell-matrix adhesion"/>
    <property type="evidence" value="ECO:0007669"/>
    <property type="project" value="InterPro"/>
</dbReference>
<evidence type="ECO:0000256" key="2">
    <source>
        <dbReference type="ARBA" id="ARBA00022692"/>
    </source>
</evidence>
<dbReference type="STRING" id="8840.ENSAPLP00000010467"/>
<dbReference type="InterPro" id="IPR000742">
    <property type="entry name" value="EGF"/>
</dbReference>
<feature type="compositionally biased region" description="Low complexity" evidence="6">
    <location>
        <begin position="143"/>
        <end position="152"/>
    </location>
</feature>